<dbReference type="SUPFAM" id="SSF52129">
    <property type="entry name" value="Caspase-like"/>
    <property type="match status" value="1"/>
</dbReference>
<protein>
    <recommendedName>
        <fullName evidence="1">Gingipain domain-containing protein</fullName>
    </recommendedName>
</protein>
<dbReference type="Gene3D" id="3.40.50.1460">
    <property type="match status" value="1"/>
</dbReference>
<feature type="non-terminal residue" evidence="2">
    <location>
        <position position="1"/>
    </location>
</feature>
<sequence>SDIPPIFNGNYPSDDFYSTDSADIYSGGPQLISGRIPVSSEEDAWAVIEKIRHYTLNPTPGVWRSKIALVADDMHQSCYYKTSEGSHTLNSDIIYDSLKTFLSIQPFYGVRYGLQQTNSGCEYPDLTADLLRTIHNGVALINYIGHGSPESWADEKIITKTRDLPLIQAENGKLAIWVAGTCSFGQFNGENSFMEALLIKKNAAIAVIAATNVIGYEKNSKYIENLFGLSNSYGIEDFINGKIDDRLGEIVANAKNINDNY</sequence>
<feature type="non-terminal residue" evidence="2">
    <location>
        <position position="261"/>
    </location>
</feature>
<dbReference type="InterPro" id="IPR001769">
    <property type="entry name" value="Gingipain"/>
</dbReference>
<dbReference type="GO" id="GO:0008234">
    <property type="term" value="F:cysteine-type peptidase activity"/>
    <property type="evidence" value="ECO:0007669"/>
    <property type="project" value="InterPro"/>
</dbReference>
<accession>A0A382YX68</accession>
<dbReference type="EMBL" id="UINC01179175">
    <property type="protein sequence ID" value="SVD87721.1"/>
    <property type="molecule type" value="Genomic_DNA"/>
</dbReference>
<organism evidence="2">
    <name type="scientific">marine metagenome</name>
    <dbReference type="NCBI Taxonomy" id="408172"/>
    <lineage>
        <taxon>unclassified sequences</taxon>
        <taxon>metagenomes</taxon>
        <taxon>ecological metagenomes</taxon>
    </lineage>
</organism>
<dbReference type="Pfam" id="PF01364">
    <property type="entry name" value="Peptidase_C25"/>
    <property type="match status" value="1"/>
</dbReference>
<reference evidence="2" key="1">
    <citation type="submission" date="2018-05" db="EMBL/GenBank/DDBJ databases">
        <authorList>
            <person name="Lanie J.A."/>
            <person name="Ng W.-L."/>
            <person name="Kazmierczak K.M."/>
            <person name="Andrzejewski T.M."/>
            <person name="Davidsen T.M."/>
            <person name="Wayne K.J."/>
            <person name="Tettelin H."/>
            <person name="Glass J.I."/>
            <person name="Rusch D."/>
            <person name="Podicherti R."/>
            <person name="Tsui H.-C.T."/>
            <person name="Winkler M.E."/>
        </authorList>
    </citation>
    <scope>NUCLEOTIDE SEQUENCE</scope>
</reference>
<dbReference type="InterPro" id="IPR029030">
    <property type="entry name" value="Caspase-like_dom_sf"/>
</dbReference>
<feature type="domain" description="Gingipain" evidence="1">
    <location>
        <begin position="7"/>
        <end position="256"/>
    </location>
</feature>
<dbReference type="GO" id="GO:0006508">
    <property type="term" value="P:proteolysis"/>
    <property type="evidence" value="ECO:0007669"/>
    <property type="project" value="InterPro"/>
</dbReference>
<gene>
    <name evidence="2" type="ORF">METZ01_LOCUS440575</name>
</gene>
<evidence type="ECO:0000313" key="2">
    <source>
        <dbReference type="EMBL" id="SVD87721.1"/>
    </source>
</evidence>
<proteinExistence type="predicted"/>
<dbReference type="AlphaFoldDB" id="A0A382YX68"/>
<evidence type="ECO:0000259" key="1">
    <source>
        <dbReference type="Pfam" id="PF01364"/>
    </source>
</evidence>
<name>A0A382YX68_9ZZZZ</name>